<protein>
    <submittedName>
        <fullName evidence="3">Uncharacterized protein</fullName>
    </submittedName>
</protein>
<dbReference type="OrthoDB" id="9155251at2"/>
<proteinExistence type="predicted"/>
<evidence type="ECO:0000256" key="1">
    <source>
        <dbReference type="SAM" id="Phobius"/>
    </source>
</evidence>
<gene>
    <name evidence="3" type="ordered locus">HCH_00845</name>
</gene>
<evidence type="ECO:0000313" key="4">
    <source>
        <dbReference type="Proteomes" id="UP000000238"/>
    </source>
</evidence>
<dbReference type="HOGENOM" id="CLU_1150591_0_0_6"/>
<feature type="chain" id="PRO_5004215236" evidence="2">
    <location>
        <begin position="20"/>
        <end position="241"/>
    </location>
</feature>
<keyword evidence="4" id="KW-1185">Reference proteome</keyword>
<dbReference type="KEGG" id="hch:HCH_00845"/>
<keyword evidence="1" id="KW-0812">Transmembrane</keyword>
<dbReference type="RefSeq" id="WP_011394812.1">
    <property type="nucleotide sequence ID" value="NC_007645.1"/>
</dbReference>
<feature type="transmembrane region" description="Helical" evidence="1">
    <location>
        <begin position="88"/>
        <end position="107"/>
    </location>
</feature>
<keyword evidence="1" id="KW-0472">Membrane</keyword>
<dbReference type="Proteomes" id="UP000000238">
    <property type="component" value="Chromosome"/>
</dbReference>
<organism evidence="3 4">
    <name type="scientific">Hahella chejuensis (strain KCTC 2396)</name>
    <dbReference type="NCBI Taxonomy" id="349521"/>
    <lineage>
        <taxon>Bacteria</taxon>
        <taxon>Pseudomonadati</taxon>
        <taxon>Pseudomonadota</taxon>
        <taxon>Gammaproteobacteria</taxon>
        <taxon>Oceanospirillales</taxon>
        <taxon>Hahellaceae</taxon>
        <taxon>Hahella</taxon>
    </lineage>
</organism>
<evidence type="ECO:0000256" key="2">
    <source>
        <dbReference type="SAM" id="SignalP"/>
    </source>
</evidence>
<accession>Q2SNN7</accession>
<dbReference type="EMBL" id="CP000155">
    <property type="protein sequence ID" value="ABC27737.1"/>
    <property type="molecule type" value="Genomic_DNA"/>
</dbReference>
<dbReference type="AlphaFoldDB" id="Q2SNN7"/>
<keyword evidence="2" id="KW-0732">Signal</keyword>
<keyword evidence="1" id="KW-1133">Transmembrane helix</keyword>
<reference evidence="3 4" key="1">
    <citation type="journal article" date="2005" name="Nucleic Acids Res.">
        <title>Genomic blueprint of Hahella chejuensis, a marine microbe producing an algicidal agent.</title>
        <authorList>
            <person name="Jeong H."/>
            <person name="Yim J.H."/>
            <person name="Lee C."/>
            <person name="Choi S.-H."/>
            <person name="Park Y.K."/>
            <person name="Yoon S.H."/>
            <person name="Hur C.-G."/>
            <person name="Kang H.-Y."/>
            <person name="Kim D."/>
            <person name="Lee H.H."/>
            <person name="Park K.H."/>
            <person name="Park S.-H."/>
            <person name="Park H.-S."/>
            <person name="Lee H.K."/>
            <person name="Oh T.K."/>
            <person name="Kim J.F."/>
        </authorList>
    </citation>
    <scope>NUCLEOTIDE SEQUENCE [LARGE SCALE GENOMIC DNA]</scope>
    <source>
        <strain evidence="3 4">KCTC 2396</strain>
    </source>
</reference>
<name>Q2SNN7_HAHCH</name>
<evidence type="ECO:0000313" key="3">
    <source>
        <dbReference type="EMBL" id="ABC27737.1"/>
    </source>
</evidence>
<sequence>MKRLVLVILLIMVNSAGLARGNIIQGNGLGLDDAPGTIETIDAAEKEEIKTNLSENKELPVYSNAKENNSSGNVEGDEDEFSFGLKDFVYVCGVILGVINIFLIFWFRWSDKSRSIYDDFWLRKVIIPSVIDPFKKFIFECCKNYNGYVMKEGEYEDFEKNVEDIREYFDLVSIFSPDLTVKVEAYLDELLKYVSSRSFPGDVYDDSDTVGIAECNPFLRCFNQVVKAFVEAHIKVKTFKS</sequence>
<feature type="signal peptide" evidence="2">
    <location>
        <begin position="1"/>
        <end position="19"/>
    </location>
</feature>